<dbReference type="InterPro" id="IPR011992">
    <property type="entry name" value="EF-hand-dom_pair"/>
</dbReference>
<dbReference type="CDD" id="cd00052">
    <property type="entry name" value="EH"/>
    <property type="match status" value="2"/>
</dbReference>
<feature type="compositionally biased region" description="Pro residues" evidence="2">
    <location>
        <begin position="791"/>
        <end position="807"/>
    </location>
</feature>
<feature type="compositionally biased region" description="Acidic residues" evidence="2">
    <location>
        <begin position="817"/>
        <end position="830"/>
    </location>
</feature>
<evidence type="ECO:0000256" key="1">
    <source>
        <dbReference type="SAM" id="Coils"/>
    </source>
</evidence>
<dbReference type="GO" id="GO:0005886">
    <property type="term" value="C:plasma membrane"/>
    <property type="evidence" value="ECO:0007669"/>
    <property type="project" value="TreeGrafter"/>
</dbReference>
<feature type="region of interest" description="Disordered" evidence="2">
    <location>
        <begin position="774"/>
        <end position="884"/>
    </location>
</feature>
<keyword evidence="1" id="KW-0175">Coiled coil</keyword>
<dbReference type="SUPFAM" id="SSF47473">
    <property type="entry name" value="EF-hand"/>
    <property type="match status" value="3"/>
</dbReference>
<dbReference type="Proteomes" id="UP001377567">
    <property type="component" value="Unassembled WGS sequence"/>
</dbReference>
<evidence type="ECO:0000313" key="4">
    <source>
        <dbReference type="EMBL" id="GMM55661.1"/>
    </source>
</evidence>
<reference evidence="4 5" key="1">
    <citation type="journal article" date="2023" name="Elife">
        <title>Identification of key yeast species and microbe-microbe interactions impacting larval growth of Drosophila in the wild.</title>
        <authorList>
            <person name="Mure A."/>
            <person name="Sugiura Y."/>
            <person name="Maeda R."/>
            <person name="Honda K."/>
            <person name="Sakurai N."/>
            <person name="Takahashi Y."/>
            <person name="Watada M."/>
            <person name="Katoh T."/>
            <person name="Gotoh A."/>
            <person name="Gotoh Y."/>
            <person name="Taniguchi I."/>
            <person name="Nakamura K."/>
            <person name="Hayashi T."/>
            <person name="Katayama T."/>
            <person name="Uemura T."/>
            <person name="Hattori Y."/>
        </authorList>
    </citation>
    <scope>NUCLEOTIDE SEQUENCE [LARGE SCALE GENOMIC DNA]</scope>
    <source>
        <strain evidence="4 5">KH-74</strain>
    </source>
</reference>
<feature type="compositionally biased region" description="Low complexity" evidence="2">
    <location>
        <begin position="422"/>
        <end position="435"/>
    </location>
</feature>
<feature type="domain" description="EH" evidence="3">
    <location>
        <begin position="153"/>
        <end position="246"/>
    </location>
</feature>
<accession>A0AAV5RY64</accession>
<dbReference type="GO" id="GO:0016197">
    <property type="term" value="P:endosomal transport"/>
    <property type="evidence" value="ECO:0007669"/>
    <property type="project" value="TreeGrafter"/>
</dbReference>
<feature type="compositionally biased region" description="Polar residues" evidence="2">
    <location>
        <begin position="436"/>
        <end position="453"/>
    </location>
</feature>
<keyword evidence="5" id="KW-1185">Reference proteome</keyword>
<feature type="region of interest" description="Disordered" evidence="2">
    <location>
        <begin position="422"/>
        <end position="502"/>
    </location>
</feature>
<feature type="domain" description="EH" evidence="3">
    <location>
        <begin position="14"/>
        <end position="103"/>
    </location>
</feature>
<feature type="compositionally biased region" description="Low complexity" evidence="2">
    <location>
        <begin position="482"/>
        <end position="491"/>
    </location>
</feature>
<dbReference type="SMART" id="SM00027">
    <property type="entry name" value="EH"/>
    <property type="match status" value="3"/>
</dbReference>
<name>A0AAV5RY64_MAUHU</name>
<sequence>MPAIFLRTPLTDEELTGLSQTFTALDTRQRNSVNFAQLLDFLSRTGLPGDTLLQIWCLVDPEALQQLDFKQFAALSRAIATKQAFPQRSIDTSLFDSPTPQVLLADEPNTSITTNPAAYVAARSGGSVPMNQEQSVGSASGSRVEIPLLTPADRSKFSQLFERATKGSQDVLSGAEAKQIFVKAKLPNKTLGAIWFLCDRGTKGSLDKEEFVMAMHLIDMCLSKHASMEPMPSKLSQGLWDSVDLDSVKQPPPPPPQGNTPVPVSQGTPPAAAASKRNSTLGSAPKPPPHRVPTMNRNVTPSVNPNVTADIFAPFIGPQDDWTVPGQLKQQFDAKFDSLNKNSEEALGPNILVPFLMKSNLDRENLADVWELSDINKRSSLTKDEFAIAMFLVKKVKAKSTLPQDIPEALLKSIQAPVNAPATPAAQPQALQTTPSIRSVSTMPSVQSPQVLASPQAPVSHIQSPQVPAPRMPSVSKDREQVNLQQQQQQEEVARRQAENQKQIEETQANIAELNKSVEGAEKDLSESYRLEVTNEQELAALKEKEAELSNKFAAVKLSLDESTKKVSDLTTQIDETKKQNEQLHEDLTTAEANYHANEAKIDDLSATLEESVADNEQIKAEITNLQSMSAEMTSKLSVKQDEVRDAMNSVDGTSKNLELEKITVDNIQKEIDQLDEKVNMYITKKGELDNYEKIVKGQHEKLEKKYKELEKHSEKIKHLQTLIGEKEAAYKEKLKSLDSVATAEPVSKSIQPAAVDETANLANKIDQIELSVPETAPPAAAPPAVSVPVPSAPVPTTPAPAIPPTSAPLMQKTDTEDKETDSEIFEDTVDQMGPPPEDVPEAVGSPLAEDHDSEYIVVPPADSEQPFGTIESRDSSDDDNDLM</sequence>
<organism evidence="4 5">
    <name type="scientific">Maudiozyma humilis</name>
    <name type="common">Sour dough yeast</name>
    <name type="synonym">Kazachstania humilis</name>
    <dbReference type="NCBI Taxonomy" id="51915"/>
    <lineage>
        <taxon>Eukaryota</taxon>
        <taxon>Fungi</taxon>
        <taxon>Dikarya</taxon>
        <taxon>Ascomycota</taxon>
        <taxon>Saccharomycotina</taxon>
        <taxon>Saccharomycetes</taxon>
        <taxon>Saccharomycetales</taxon>
        <taxon>Saccharomycetaceae</taxon>
        <taxon>Maudiozyma</taxon>
    </lineage>
</organism>
<dbReference type="GO" id="GO:0006897">
    <property type="term" value="P:endocytosis"/>
    <property type="evidence" value="ECO:0007669"/>
    <property type="project" value="TreeGrafter"/>
</dbReference>
<evidence type="ECO:0000313" key="5">
    <source>
        <dbReference type="Proteomes" id="UP001377567"/>
    </source>
</evidence>
<evidence type="ECO:0000259" key="3">
    <source>
        <dbReference type="PROSITE" id="PS50031"/>
    </source>
</evidence>
<dbReference type="Gene3D" id="1.10.238.10">
    <property type="entry name" value="EF-hand"/>
    <property type="match status" value="3"/>
</dbReference>
<feature type="region of interest" description="Disordered" evidence="2">
    <location>
        <begin position="244"/>
        <end position="300"/>
    </location>
</feature>
<dbReference type="InterPro" id="IPR000261">
    <property type="entry name" value="EH_dom"/>
</dbReference>
<dbReference type="PANTHER" id="PTHR11216">
    <property type="entry name" value="EH DOMAIN"/>
    <property type="match status" value="1"/>
</dbReference>
<evidence type="ECO:0000256" key="2">
    <source>
        <dbReference type="SAM" id="MobiDB-lite"/>
    </source>
</evidence>
<dbReference type="Pfam" id="PF12763">
    <property type="entry name" value="EH"/>
    <property type="match status" value="3"/>
</dbReference>
<feature type="compositionally biased region" description="Basic and acidic residues" evidence="2">
    <location>
        <begin position="492"/>
        <end position="502"/>
    </location>
</feature>
<protein>
    <recommendedName>
        <fullName evidence="3">EH domain-containing protein</fullName>
    </recommendedName>
</protein>
<proteinExistence type="predicted"/>
<dbReference type="PANTHER" id="PTHR11216:SF170">
    <property type="entry name" value="DYNAMIN ASSOCIATED PROTEIN 160, ISOFORM D"/>
    <property type="match status" value="1"/>
</dbReference>
<feature type="domain" description="EH" evidence="3">
    <location>
        <begin position="328"/>
        <end position="417"/>
    </location>
</feature>
<gene>
    <name evidence="4" type="ORF">DAKH74_022770</name>
</gene>
<comment type="caution">
    <text evidence="4">The sequence shown here is derived from an EMBL/GenBank/DDBJ whole genome shotgun (WGS) entry which is preliminary data.</text>
</comment>
<dbReference type="PROSITE" id="PS50031">
    <property type="entry name" value="EH"/>
    <property type="match status" value="3"/>
</dbReference>
<feature type="compositionally biased region" description="Polar residues" evidence="2">
    <location>
        <begin position="259"/>
        <end position="268"/>
    </location>
</feature>
<dbReference type="EMBL" id="BTGD01000005">
    <property type="protein sequence ID" value="GMM55661.1"/>
    <property type="molecule type" value="Genomic_DNA"/>
</dbReference>
<dbReference type="GO" id="GO:0005737">
    <property type="term" value="C:cytoplasm"/>
    <property type="evidence" value="ECO:0007669"/>
    <property type="project" value="TreeGrafter"/>
</dbReference>
<dbReference type="AlphaFoldDB" id="A0AAV5RY64"/>
<feature type="coiled-coil region" evidence="1">
    <location>
        <begin position="560"/>
        <end position="730"/>
    </location>
</feature>